<dbReference type="PANTHER" id="PTHR30218">
    <property type="entry name" value="POLYPHOSPHATE KINASE"/>
    <property type="match status" value="1"/>
</dbReference>
<dbReference type="PANTHER" id="PTHR30218:SF0">
    <property type="entry name" value="POLYPHOSPHATE KINASE"/>
    <property type="match status" value="1"/>
</dbReference>
<keyword evidence="1 6" id="KW-0597">Phosphoprotein</keyword>
<dbReference type="GO" id="GO:0005524">
    <property type="term" value="F:ATP binding"/>
    <property type="evidence" value="ECO:0007669"/>
    <property type="project" value="UniProtKB-KW"/>
</dbReference>
<comment type="PTM">
    <text evidence="6">An intermediate of this reaction is the autophosphorylated ppk in which a phosphate is covalently linked to a histidine residue through a N-P bond.</text>
</comment>
<dbReference type="Proteomes" id="UP000239366">
    <property type="component" value="Unassembled WGS sequence"/>
</dbReference>
<evidence type="ECO:0000313" key="11">
    <source>
        <dbReference type="EMBL" id="PQJ14989.1"/>
    </source>
</evidence>
<dbReference type="InterPro" id="IPR025198">
    <property type="entry name" value="PPK_N_dom"/>
</dbReference>
<dbReference type="GO" id="GO:0006799">
    <property type="term" value="P:polyphosphate biosynthetic process"/>
    <property type="evidence" value="ECO:0007669"/>
    <property type="project" value="InterPro"/>
</dbReference>
<organism evidence="11 12">
    <name type="scientific">Aureicoccus marinus</name>
    <dbReference type="NCBI Taxonomy" id="754435"/>
    <lineage>
        <taxon>Bacteria</taxon>
        <taxon>Pseudomonadati</taxon>
        <taxon>Bacteroidota</taxon>
        <taxon>Flavobacteriia</taxon>
        <taxon>Flavobacteriales</taxon>
        <taxon>Flavobacteriaceae</taxon>
        <taxon>Aureicoccus</taxon>
    </lineage>
</organism>
<keyword evidence="4 11" id="KW-0418">Kinase</keyword>
<gene>
    <name evidence="11" type="ORF">BST99_03890</name>
</gene>
<dbReference type="InterPro" id="IPR025200">
    <property type="entry name" value="PPK_C_dom2"/>
</dbReference>
<dbReference type="InterPro" id="IPR036832">
    <property type="entry name" value="PPK_N_dom_sf"/>
</dbReference>
<proteinExistence type="inferred from homology"/>
<evidence type="ECO:0000256" key="6">
    <source>
        <dbReference type="RuleBase" id="RU003800"/>
    </source>
</evidence>
<comment type="catalytic activity">
    <reaction evidence="6">
        <text>[phosphate](n) + ATP = [phosphate](n+1) + ADP</text>
        <dbReference type="Rhea" id="RHEA:19573"/>
        <dbReference type="Rhea" id="RHEA-COMP:9859"/>
        <dbReference type="Rhea" id="RHEA-COMP:14280"/>
        <dbReference type="ChEBI" id="CHEBI:16838"/>
        <dbReference type="ChEBI" id="CHEBI:30616"/>
        <dbReference type="ChEBI" id="CHEBI:456216"/>
        <dbReference type="EC" id="2.7.4.1"/>
    </reaction>
</comment>
<dbReference type="SUPFAM" id="SSF143724">
    <property type="entry name" value="PHP14-like"/>
    <property type="match status" value="1"/>
</dbReference>
<dbReference type="Gene3D" id="1.20.58.310">
    <property type="entry name" value="Polyphosphate kinase N-terminal domain"/>
    <property type="match status" value="1"/>
</dbReference>
<dbReference type="EC" id="2.7.4.1" evidence="6"/>
<dbReference type="InterPro" id="IPR024953">
    <property type="entry name" value="PP_kinase_middle"/>
</dbReference>
<accession>A0A2S7T4Y4</accession>
<evidence type="ECO:0000256" key="3">
    <source>
        <dbReference type="ARBA" id="ARBA00022741"/>
    </source>
</evidence>
<keyword evidence="12" id="KW-1185">Reference proteome</keyword>
<keyword evidence="5" id="KW-0067">ATP-binding</keyword>
<name>A0A2S7T4Y4_9FLAO</name>
<protein>
    <recommendedName>
        <fullName evidence="6">Polyphosphate kinase</fullName>
        <ecNumber evidence="6">2.7.4.1</ecNumber>
    </recommendedName>
</protein>
<comment type="similarity">
    <text evidence="6">Belongs to the polyphosphate kinase 1 (PPK1) family.</text>
</comment>
<dbReference type="InterPro" id="IPR036830">
    <property type="entry name" value="PP_kinase_middle_dom_sf"/>
</dbReference>
<dbReference type="Gene3D" id="3.30.870.10">
    <property type="entry name" value="Endonuclease Chain A"/>
    <property type="match status" value="2"/>
</dbReference>
<keyword evidence="3" id="KW-0547">Nucleotide-binding</keyword>
<dbReference type="Pfam" id="PF13090">
    <property type="entry name" value="PP_kinase_C"/>
    <property type="match status" value="1"/>
</dbReference>
<sequence>MKGFKNRDYNWLYFNERVLQEAEDPTVPLLERLKFLAIFSSNLDEFFKVRVSQMRQVKDIDKELRKKLALKGSKQLQKILEKIQFQQERFGNTIEATLLELKKVGIKLKNETELSEEQIYFVKQFFEGELKDEIEILPANPEELKDGGLYLVVERPERLALLPIPIKSLGRFLVLPSKQHDVIFMDDVLRLCLPLIFPGEFIERAYSVKLSRDAELYLDDDYTDAALVEKIHNSLDKRKSGQPTRFLHDRNTPPKIIQELSAQLELGEADLVKGGRYHNISDFFGFPQPKSTDGLLYPELPPLDHPNLPLDESLFAHLLGRDELIHFPYQRFDHLEALIRQASIDPEVESIKMTLYRIAKSSALTDALLQAIATGKKVVLFVEAQARFDEENNIRWGKRFAEAGAEVIFSVPQIKVHSKIALVTRIVQGQIQRLGYIGTGNFNAKTARLYCDHGLFTSHEGITKDLEQVFLLLQKKLLFPKVKHLLVSPYSTRFRLLELIRFEADEAEAGRPSGITLKMNSLEDSVMIEALQKAAEKGVPVRLLIRGFSCLKQKKKSELLPGEQPIVVTSIIDRFLEHGRIYHFQHAGKDKVFMGSADFMTRNLDRRIEVLTPIYQAVIKNELLDILDIQIQDNVKARILDREDSNDYYRSSKGTAIRSQLEIYEYLKTKSSE</sequence>
<dbReference type="InterPro" id="IPR003414">
    <property type="entry name" value="PP_kinase"/>
</dbReference>
<dbReference type="NCBIfam" id="TIGR03705">
    <property type="entry name" value="poly_P_kin"/>
    <property type="match status" value="1"/>
</dbReference>
<evidence type="ECO:0000256" key="2">
    <source>
        <dbReference type="ARBA" id="ARBA00022679"/>
    </source>
</evidence>
<evidence type="ECO:0000256" key="1">
    <source>
        <dbReference type="ARBA" id="ARBA00022553"/>
    </source>
</evidence>
<dbReference type="Gene3D" id="3.30.1840.10">
    <property type="entry name" value="Polyphosphate kinase middle domain"/>
    <property type="match status" value="1"/>
</dbReference>
<dbReference type="RefSeq" id="WP_105000636.1">
    <property type="nucleotide sequence ID" value="NZ_MQVX01000001.1"/>
</dbReference>
<dbReference type="EMBL" id="MQVX01000001">
    <property type="protein sequence ID" value="PQJ14989.1"/>
    <property type="molecule type" value="Genomic_DNA"/>
</dbReference>
<evidence type="ECO:0000259" key="8">
    <source>
        <dbReference type="Pfam" id="PF13089"/>
    </source>
</evidence>
<comment type="caution">
    <text evidence="11">The sequence shown here is derived from an EMBL/GenBank/DDBJ whole genome shotgun (WGS) entry which is preliminary data.</text>
</comment>
<feature type="domain" description="Polyphosphate kinase middle" evidence="7">
    <location>
        <begin position="122"/>
        <end position="286"/>
    </location>
</feature>
<dbReference type="AlphaFoldDB" id="A0A2S7T4Y4"/>
<reference evidence="12" key="1">
    <citation type="submission" date="2016-11" db="EMBL/GenBank/DDBJ databases">
        <title>Trade-off between light-utilization and light-protection in marine flavobacteria.</title>
        <authorList>
            <person name="Kumagai Y."/>
            <person name="Yoshizawa S."/>
            <person name="Kogure K."/>
        </authorList>
    </citation>
    <scope>NUCLEOTIDE SEQUENCE [LARGE SCALE GENOMIC DNA]</scope>
    <source>
        <strain evidence="12">SG-18</strain>
    </source>
</reference>
<evidence type="ECO:0000313" key="12">
    <source>
        <dbReference type="Proteomes" id="UP000239366"/>
    </source>
</evidence>
<feature type="domain" description="Polyphosphate kinase C-terminal" evidence="9">
    <location>
        <begin position="485"/>
        <end position="660"/>
    </location>
</feature>
<dbReference type="GO" id="GO:0008976">
    <property type="term" value="F:polyphosphate kinase activity"/>
    <property type="evidence" value="ECO:0007669"/>
    <property type="project" value="UniProtKB-EC"/>
</dbReference>
<feature type="domain" description="Polyphosphate kinase C-terminal" evidence="10">
    <location>
        <begin position="314"/>
        <end position="475"/>
    </location>
</feature>
<comment type="function">
    <text evidence="6">Catalyzes the reversible transfer of the terminal phosphate of ATP to form a long-chain polyphosphate (polyP).</text>
</comment>
<dbReference type="PIRSF" id="PIRSF015589">
    <property type="entry name" value="PP_kinase"/>
    <property type="match status" value="1"/>
</dbReference>
<evidence type="ECO:0000259" key="9">
    <source>
        <dbReference type="Pfam" id="PF13090"/>
    </source>
</evidence>
<keyword evidence="2 6" id="KW-0808">Transferase</keyword>
<evidence type="ECO:0000256" key="5">
    <source>
        <dbReference type="ARBA" id="ARBA00022840"/>
    </source>
</evidence>
<dbReference type="GO" id="GO:0009358">
    <property type="term" value="C:polyphosphate kinase complex"/>
    <property type="evidence" value="ECO:0007669"/>
    <property type="project" value="InterPro"/>
</dbReference>
<dbReference type="NCBIfam" id="NF003917">
    <property type="entry name" value="PRK05443.1-1"/>
    <property type="match status" value="1"/>
</dbReference>
<dbReference type="Pfam" id="PF13089">
    <property type="entry name" value="PP_kinase_N"/>
    <property type="match status" value="1"/>
</dbReference>
<evidence type="ECO:0000259" key="10">
    <source>
        <dbReference type="Pfam" id="PF17941"/>
    </source>
</evidence>
<evidence type="ECO:0000259" key="7">
    <source>
        <dbReference type="Pfam" id="PF02503"/>
    </source>
</evidence>
<evidence type="ECO:0000256" key="4">
    <source>
        <dbReference type="ARBA" id="ARBA00022777"/>
    </source>
</evidence>
<dbReference type="InterPro" id="IPR041108">
    <property type="entry name" value="PP_kinase_C_1"/>
</dbReference>
<dbReference type="Pfam" id="PF02503">
    <property type="entry name" value="PP_kinase"/>
    <property type="match status" value="1"/>
</dbReference>
<dbReference type="OrthoDB" id="9761456at2"/>
<dbReference type="SUPFAM" id="SSF56024">
    <property type="entry name" value="Phospholipase D/nuclease"/>
    <property type="match status" value="2"/>
</dbReference>
<dbReference type="Pfam" id="PF17941">
    <property type="entry name" value="PP_kinase_C_1"/>
    <property type="match status" value="1"/>
</dbReference>
<dbReference type="SUPFAM" id="SSF140356">
    <property type="entry name" value="PPK N-terminal domain-like"/>
    <property type="match status" value="1"/>
</dbReference>
<feature type="domain" description="Polyphosphate kinase N-terminal" evidence="8">
    <location>
        <begin position="4"/>
        <end position="108"/>
    </location>
</feature>